<name>A0ABW2SR02_9ACTO</name>
<dbReference type="EMBL" id="JBHTEF010000001">
    <property type="protein sequence ID" value="MFC7581936.1"/>
    <property type="molecule type" value="Genomic_DNA"/>
</dbReference>
<feature type="transmembrane region" description="Helical" evidence="6">
    <location>
        <begin position="264"/>
        <end position="284"/>
    </location>
</feature>
<evidence type="ECO:0000256" key="5">
    <source>
        <dbReference type="SAM" id="MobiDB-lite"/>
    </source>
</evidence>
<gene>
    <name evidence="7" type="ORF">ACFQWG_12095</name>
</gene>
<feature type="transmembrane region" description="Helical" evidence="6">
    <location>
        <begin position="76"/>
        <end position="96"/>
    </location>
</feature>
<evidence type="ECO:0000256" key="1">
    <source>
        <dbReference type="ARBA" id="ARBA00004141"/>
    </source>
</evidence>
<feature type="transmembrane region" description="Helical" evidence="6">
    <location>
        <begin position="135"/>
        <end position="154"/>
    </location>
</feature>
<accession>A0ABW2SR02</accession>
<evidence type="ECO:0000256" key="6">
    <source>
        <dbReference type="SAM" id="Phobius"/>
    </source>
</evidence>
<evidence type="ECO:0000313" key="8">
    <source>
        <dbReference type="Proteomes" id="UP001596527"/>
    </source>
</evidence>
<feature type="region of interest" description="Disordered" evidence="5">
    <location>
        <begin position="1"/>
        <end position="47"/>
    </location>
</feature>
<comment type="caution">
    <text evidence="7">The sequence shown here is derived from an EMBL/GenBank/DDBJ whole genome shotgun (WGS) entry which is preliminary data.</text>
</comment>
<reference evidence="8" key="1">
    <citation type="journal article" date="2019" name="Int. J. Syst. Evol. Microbiol.">
        <title>The Global Catalogue of Microorganisms (GCM) 10K type strain sequencing project: providing services to taxonomists for standard genome sequencing and annotation.</title>
        <authorList>
            <consortium name="The Broad Institute Genomics Platform"/>
            <consortium name="The Broad Institute Genome Sequencing Center for Infectious Disease"/>
            <person name="Wu L."/>
            <person name="Ma J."/>
        </authorList>
    </citation>
    <scope>NUCLEOTIDE SEQUENCE [LARGE SCALE GENOMIC DNA]</scope>
    <source>
        <strain evidence="8">CCUG 56698</strain>
    </source>
</reference>
<proteinExistence type="predicted"/>
<sequence>MTGTPVHAGSPSSMPGAAAPGRPETPRGQGLPRRRPRRSSASGLPRRLPWDSAMTRLWPGTKMLCLTALSTALLLWPRWAAVTAVGAALLIGSLVARVPASALPRLPVWFWSGVAGGCIGAALGGGLWIFVRSLLVAGLIVWGSSLLVWTTPLGRLAPALRTLMAPLRWLRIPADEWATSMVLALRGLPTMVEQTSAVTDAVKLRSGGHPPTTWTEALHTVIDIVTASLSAASRRASDTGRAMTLRGGVPPVPGEPVRLGWRDAAAVAVTAAAVWAAVAFAHGWPEWMAGWLPG</sequence>
<keyword evidence="2 6" id="KW-0812">Transmembrane</keyword>
<protein>
    <submittedName>
        <fullName evidence="7">Energy-coupling factor transporter transmembrane component T family protein</fullName>
    </submittedName>
</protein>
<evidence type="ECO:0000256" key="4">
    <source>
        <dbReference type="ARBA" id="ARBA00023136"/>
    </source>
</evidence>
<evidence type="ECO:0000256" key="2">
    <source>
        <dbReference type="ARBA" id="ARBA00022692"/>
    </source>
</evidence>
<feature type="compositionally biased region" description="Low complexity" evidence="5">
    <location>
        <begin position="8"/>
        <end position="31"/>
    </location>
</feature>
<comment type="subcellular location">
    <subcellularLocation>
        <location evidence="1">Membrane</location>
        <topology evidence="1">Multi-pass membrane protein</topology>
    </subcellularLocation>
</comment>
<evidence type="ECO:0000256" key="3">
    <source>
        <dbReference type="ARBA" id="ARBA00022989"/>
    </source>
</evidence>
<evidence type="ECO:0000313" key="7">
    <source>
        <dbReference type="EMBL" id="MFC7581936.1"/>
    </source>
</evidence>
<dbReference type="Pfam" id="PF02361">
    <property type="entry name" value="CbiQ"/>
    <property type="match status" value="1"/>
</dbReference>
<dbReference type="RefSeq" id="WP_380975657.1">
    <property type="nucleotide sequence ID" value="NZ_JBHTEF010000001.1"/>
</dbReference>
<dbReference type="CDD" id="cd16914">
    <property type="entry name" value="EcfT"/>
    <property type="match status" value="1"/>
</dbReference>
<organism evidence="7 8">
    <name type="scientific">Schaalia naturae</name>
    <dbReference type="NCBI Taxonomy" id="635203"/>
    <lineage>
        <taxon>Bacteria</taxon>
        <taxon>Bacillati</taxon>
        <taxon>Actinomycetota</taxon>
        <taxon>Actinomycetes</taxon>
        <taxon>Actinomycetales</taxon>
        <taxon>Actinomycetaceae</taxon>
        <taxon>Schaalia</taxon>
    </lineage>
</organism>
<keyword evidence="4 6" id="KW-0472">Membrane</keyword>
<keyword evidence="3 6" id="KW-1133">Transmembrane helix</keyword>
<dbReference type="InterPro" id="IPR003339">
    <property type="entry name" value="ABC/ECF_trnsptr_transmembrane"/>
</dbReference>
<feature type="transmembrane region" description="Helical" evidence="6">
    <location>
        <begin position="108"/>
        <end position="129"/>
    </location>
</feature>
<dbReference type="PANTHER" id="PTHR33514:SF13">
    <property type="entry name" value="PROTEIN ABCI12, CHLOROPLASTIC"/>
    <property type="match status" value="1"/>
</dbReference>
<dbReference type="Proteomes" id="UP001596527">
    <property type="component" value="Unassembled WGS sequence"/>
</dbReference>
<keyword evidence="8" id="KW-1185">Reference proteome</keyword>
<dbReference type="PANTHER" id="PTHR33514">
    <property type="entry name" value="PROTEIN ABCI12, CHLOROPLASTIC"/>
    <property type="match status" value="1"/>
</dbReference>